<evidence type="ECO:0000256" key="1">
    <source>
        <dbReference type="ARBA" id="ARBA00004976"/>
    </source>
</evidence>
<dbReference type="InterPro" id="IPR007685">
    <property type="entry name" value="RelA_SpoT"/>
</dbReference>
<dbReference type="Gene3D" id="3.10.20.30">
    <property type="match status" value="1"/>
</dbReference>
<evidence type="ECO:0000259" key="7">
    <source>
        <dbReference type="PROSITE" id="PS51880"/>
    </source>
</evidence>
<comment type="caution">
    <text evidence="8">The sequence shown here is derived from an EMBL/GenBank/DDBJ whole genome shotgun (WGS) entry which is preliminary data.</text>
</comment>
<dbReference type="UniPathway" id="UPA00908">
    <property type="reaction ID" value="UER00884"/>
</dbReference>
<reference evidence="8 9" key="2">
    <citation type="submission" date="2008-10" db="EMBL/GenBank/DDBJ databases">
        <authorList>
            <person name="Fulton L."/>
            <person name="Clifton S."/>
            <person name="Fulton B."/>
            <person name="Xu J."/>
            <person name="Minx P."/>
            <person name="Pepin K.H."/>
            <person name="Johnson M."/>
            <person name="Thiruvilangam P."/>
            <person name="Bhonagiri V."/>
            <person name="Nash W.E."/>
            <person name="Mardis E.R."/>
            <person name="Wilson R.K."/>
        </authorList>
    </citation>
    <scope>NUCLEOTIDE SEQUENCE [LARGE SCALE GENOMIC DNA]</scope>
    <source>
        <strain evidence="8 9">DSM 13279</strain>
    </source>
</reference>
<dbReference type="InterPro" id="IPR045865">
    <property type="entry name" value="ACT-like_dom_sf"/>
</dbReference>
<dbReference type="eggNOG" id="COG0317">
    <property type="taxonomic scope" value="Bacteria"/>
</dbReference>
<evidence type="ECO:0000259" key="5">
    <source>
        <dbReference type="PROSITE" id="PS51671"/>
    </source>
</evidence>
<feature type="domain" description="HD" evidence="6">
    <location>
        <begin position="88"/>
        <end position="187"/>
    </location>
</feature>
<comment type="pathway">
    <text evidence="1">Purine metabolism; ppGpp biosynthesis; ppGpp from GTP: step 1/2.</text>
</comment>
<dbReference type="Gene3D" id="1.10.3210.10">
    <property type="entry name" value="Hypothetical protein af1432"/>
    <property type="match status" value="1"/>
</dbReference>
<dbReference type="FunFam" id="3.10.20.30:FF:000002">
    <property type="entry name" value="GTP pyrophosphokinase (RelA/SpoT)"/>
    <property type="match status" value="1"/>
</dbReference>
<evidence type="ECO:0000259" key="6">
    <source>
        <dbReference type="PROSITE" id="PS51831"/>
    </source>
</evidence>
<dbReference type="PANTHER" id="PTHR21262">
    <property type="entry name" value="GUANOSINE-3',5'-BIS DIPHOSPHATE 3'-PYROPHOSPHOHYDROLASE"/>
    <property type="match status" value="1"/>
</dbReference>
<dbReference type="GO" id="GO:0008728">
    <property type="term" value="F:GTP diphosphokinase activity"/>
    <property type="evidence" value="ECO:0007669"/>
    <property type="project" value="UniProtKB-EC"/>
</dbReference>
<dbReference type="InterPro" id="IPR004811">
    <property type="entry name" value="RelA/Spo_fam"/>
</dbReference>
<dbReference type="Pfam" id="PF02824">
    <property type="entry name" value="TGS"/>
    <property type="match status" value="1"/>
</dbReference>
<dbReference type="InterPro" id="IPR012675">
    <property type="entry name" value="Beta-grasp_dom_sf"/>
</dbReference>
<evidence type="ECO:0000313" key="9">
    <source>
        <dbReference type="Proteomes" id="UP000003560"/>
    </source>
</evidence>
<dbReference type="PROSITE" id="PS51831">
    <property type="entry name" value="HD"/>
    <property type="match status" value="1"/>
</dbReference>
<organism evidence="8 9">
    <name type="scientific">Collinsella stercoris DSM 13279</name>
    <dbReference type="NCBI Taxonomy" id="445975"/>
    <lineage>
        <taxon>Bacteria</taxon>
        <taxon>Bacillati</taxon>
        <taxon>Actinomycetota</taxon>
        <taxon>Coriobacteriia</taxon>
        <taxon>Coriobacteriales</taxon>
        <taxon>Coriobacteriaceae</taxon>
        <taxon>Collinsella</taxon>
    </lineage>
</organism>
<dbReference type="SUPFAM" id="SSF81301">
    <property type="entry name" value="Nucleotidyltransferase"/>
    <property type="match status" value="1"/>
</dbReference>
<evidence type="ECO:0000256" key="2">
    <source>
        <dbReference type="ARBA" id="ARBA00048244"/>
    </source>
</evidence>
<dbReference type="AlphaFoldDB" id="B6GB89"/>
<comment type="function">
    <text evidence="3">In eubacteria ppGpp (guanosine 3'-diphosphate 5'-diphosphate) is a mediator of the stringent response that coordinates a variety of cellular activities in response to changes in nutritional abundance.</text>
</comment>
<dbReference type="CDD" id="cd01668">
    <property type="entry name" value="TGS_RSH"/>
    <property type="match status" value="1"/>
</dbReference>
<dbReference type="STRING" id="445975.COLSTE_01347"/>
<dbReference type="NCBIfam" id="TIGR00691">
    <property type="entry name" value="spoT_relA"/>
    <property type="match status" value="1"/>
</dbReference>
<dbReference type="Gene3D" id="3.30.70.260">
    <property type="match status" value="1"/>
</dbReference>
<protein>
    <submittedName>
        <fullName evidence="8">RelA/SpoT family protein</fullName>
    </submittedName>
</protein>
<evidence type="ECO:0000313" key="8">
    <source>
        <dbReference type="EMBL" id="EEA90453.1"/>
    </source>
</evidence>
<dbReference type="InterPro" id="IPR003607">
    <property type="entry name" value="HD/PDEase_dom"/>
</dbReference>
<accession>B6GB89</accession>
<dbReference type="PANTHER" id="PTHR21262:SF31">
    <property type="entry name" value="GTP PYROPHOSPHOKINASE"/>
    <property type="match status" value="1"/>
</dbReference>
<dbReference type="SMART" id="SM00954">
    <property type="entry name" value="RelA_SpoT"/>
    <property type="match status" value="1"/>
</dbReference>
<dbReference type="CDD" id="cd00077">
    <property type="entry name" value="HDc"/>
    <property type="match status" value="1"/>
</dbReference>
<dbReference type="InterPro" id="IPR043519">
    <property type="entry name" value="NT_sf"/>
</dbReference>
<proteinExistence type="inferred from homology"/>
<name>B6GB89_9ACTN</name>
<dbReference type="InterPro" id="IPR004095">
    <property type="entry name" value="TGS"/>
</dbReference>
<dbReference type="Pfam" id="PF13328">
    <property type="entry name" value="HD_4"/>
    <property type="match status" value="1"/>
</dbReference>
<dbReference type="SUPFAM" id="SSF109604">
    <property type="entry name" value="HD-domain/PDEase-like"/>
    <property type="match status" value="1"/>
</dbReference>
<dbReference type="SUPFAM" id="SSF81271">
    <property type="entry name" value="TGS-like"/>
    <property type="match status" value="1"/>
</dbReference>
<dbReference type="CDD" id="cd04876">
    <property type="entry name" value="ACT_RelA-SpoT"/>
    <property type="match status" value="1"/>
</dbReference>
<feature type="region of interest" description="Disordered" evidence="4">
    <location>
        <begin position="1"/>
        <end position="20"/>
    </location>
</feature>
<feature type="domain" description="ACT" evidence="5">
    <location>
        <begin position="710"/>
        <end position="784"/>
    </location>
</feature>
<keyword evidence="9" id="KW-1185">Reference proteome</keyword>
<dbReference type="CDD" id="cd05399">
    <property type="entry name" value="NT_Rel-Spo_like"/>
    <property type="match status" value="1"/>
</dbReference>
<dbReference type="GO" id="GO:0015970">
    <property type="term" value="P:guanosine tetraphosphate biosynthetic process"/>
    <property type="evidence" value="ECO:0007669"/>
    <property type="project" value="UniProtKB-UniPathway"/>
</dbReference>
<dbReference type="PROSITE" id="PS51880">
    <property type="entry name" value="TGS"/>
    <property type="match status" value="1"/>
</dbReference>
<comment type="similarity">
    <text evidence="3">Belongs to the relA/spoT family.</text>
</comment>
<feature type="compositionally biased region" description="Basic and acidic residues" evidence="4">
    <location>
        <begin position="1"/>
        <end position="15"/>
    </location>
</feature>
<dbReference type="FunFam" id="3.30.460.10:FF:000001">
    <property type="entry name" value="GTP pyrophosphokinase RelA"/>
    <property type="match status" value="1"/>
</dbReference>
<reference evidence="8 9" key="1">
    <citation type="submission" date="2008-10" db="EMBL/GenBank/DDBJ databases">
        <title>Draft genome sequence of Collinsella stercoris (DSM 13279).</title>
        <authorList>
            <person name="Sudarsanam P."/>
            <person name="Ley R."/>
            <person name="Guruge J."/>
            <person name="Turnbaugh P.J."/>
            <person name="Mahowald M."/>
            <person name="Liep D."/>
            <person name="Gordon J."/>
        </authorList>
    </citation>
    <scope>NUCLEOTIDE SEQUENCE [LARGE SCALE GENOMIC DNA]</scope>
    <source>
        <strain evidence="8 9">DSM 13279</strain>
    </source>
</reference>
<evidence type="ECO:0000256" key="3">
    <source>
        <dbReference type="RuleBase" id="RU003847"/>
    </source>
</evidence>
<dbReference type="InterPro" id="IPR006674">
    <property type="entry name" value="HD_domain"/>
</dbReference>
<dbReference type="Pfam" id="PF13291">
    <property type="entry name" value="ACT_4"/>
    <property type="match status" value="1"/>
</dbReference>
<sequence>MDKASAESKRPKAMEWKQGSEPLLPSDEMVHYAHADDLPTEFMADNFDRLDNLVRKYMSEQDRDLVELAYCFAAEKHCAQKRRSGEAYINHPVEVAIILAELKMDCDVVCAALLHDTVEDTTTSLDDVTTYFGETVAELVDGVTKLTNIDVDTMDEKQALNLRKMFLAMSRDIRVVIVKLADRLHNMRTLAALREDRRLFKARETMDVYAPLADRLGMSSIKWELEDLSFFYLEPEAYQRIARMVSESREVRERFLTETIKALDDELKHVGLVGYQIAGRSKHYWSIYQKMKRKGKEFSEIYDLVALRVITNSIADCYSALGAAHSLWTPMPGRFKDYINMPKANNYQSLHTTVIGPTARPLEIQIRTYEMHEQAEYGIAAHWLYKRSGGSNAVKATSAQRLDDQINALKRSLDWAANDDIEDPKEFLHSLKVDLYDQEIFVFTPKGEVMNLHSGSTPLDFAYSVHTEVGNHCVGAKINGAVAPLTHTLAMGDRVEILTNKNAKPSRDWLNIVKTSSAKSKIRRYFAAATKDEDATAGREMLARDLRKRGYGISTPRSTRALNTVAGDMNYKALEDLFAAVGAGKVQPRAVGNKVQAILDPRPQDPAAAKAKAIAGVVHQPPRTGNNQARRSKGSSGVLVEGAEGDSMLVRLAHCCNPVTGDDIVGFITRGRGVSVHRATCPNVKGLMEHPERMIGVSWDTGADALFQVEVVVECIDRMGLLKDVTIAIGDAGGNILSAATSTNREGIATLRFLIEISDASRLDPLLGAIGAVESVYDARRLMPGEGNKTMKRRSR</sequence>
<dbReference type="Pfam" id="PF04607">
    <property type="entry name" value="RelA_SpoT"/>
    <property type="match status" value="1"/>
</dbReference>
<dbReference type="HOGENOM" id="CLU_012300_3_0_11"/>
<dbReference type="GO" id="GO:0005886">
    <property type="term" value="C:plasma membrane"/>
    <property type="evidence" value="ECO:0007669"/>
    <property type="project" value="TreeGrafter"/>
</dbReference>
<dbReference type="PROSITE" id="PS51671">
    <property type="entry name" value="ACT"/>
    <property type="match status" value="1"/>
</dbReference>
<dbReference type="SMART" id="SM00471">
    <property type="entry name" value="HDc"/>
    <property type="match status" value="1"/>
</dbReference>
<dbReference type="OrthoDB" id="9805041at2"/>
<dbReference type="InterPro" id="IPR045600">
    <property type="entry name" value="RelA/SpoT_AH_RIS"/>
</dbReference>
<gene>
    <name evidence="8" type="ORF">COLSTE_01347</name>
</gene>
<dbReference type="Proteomes" id="UP000003560">
    <property type="component" value="Unassembled WGS sequence"/>
</dbReference>
<feature type="domain" description="TGS" evidence="7">
    <location>
        <begin position="438"/>
        <end position="499"/>
    </location>
</feature>
<dbReference type="InterPro" id="IPR012676">
    <property type="entry name" value="TGS-like"/>
</dbReference>
<dbReference type="Gene3D" id="3.30.460.10">
    <property type="entry name" value="Beta Polymerase, domain 2"/>
    <property type="match status" value="1"/>
</dbReference>
<dbReference type="SUPFAM" id="SSF55021">
    <property type="entry name" value="ACT-like"/>
    <property type="match status" value="1"/>
</dbReference>
<dbReference type="FunFam" id="1.10.3210.10:FF:000001">
    <property type="entry name" value="GTP pyrophosphokinase RelA"/>
    <property type="match status" value="1"/>
</dbReference>
<dbReference type="InterPro" id="IPR002912">
    <property type="entry name" value="ACT_dom"/>
</dbReference>
<evidence type="ECO:0000256" key="4">
    <source>
        <dbReference type="SAM" id="MobiDB-lite"/>
    </source>
</evidence>
<dbReference type="Pfam" id="PF19296">
    <property type="entry name" value="RelA_AH_RIS"/>
    <property type="match status" value="1"/>
</dbReference>
<dbReference type="InterPro" id="IPR033655">
    <property type="entry name" value="TGS_RelA/SpoT"/>
</dbReference>
<comment type="catalytic activity">
    <reaction evidence="2">
        <text>GTP + ATP = guanosine 3'-diphosphate 5'-triphosphate + AMP</text>
        <dbReference type="Rhea" id="RHEA:22088"/>
        <dbReference type="ChEBI" id="CHEBI:30616"/>
        <dbReference type="ChEBI" id="CHEBI:37565"/>
        <dbReference type="ChEBI" id="CHEBI:142410"/>
        <dbReference type="ChEBI" id="CHEBI:456215"/>
        <dbReference type="EC" id="2.7.6.5"/>
    </reaction>
</comment>
<dbReference type="EMBL" id="ABXJ01000070">
    <property type="protein sequence ID" value="EEA90453.1"/>
    <property type="molecule type" value="Genomic_DNA"/>
</dbReference>